<gene>
    <name evidence="2" type="ORF">MHI_LOCUS421592</name>
</gene>
<reference evidence="2" key="1">
    <citation type="submission" date="2020-07" db="EMBL/GenBank/DDBJ databases">
        <authorList>
            <person name="Nazaruddin N."/>
        </authorList>
    </citation>
    <scope>NUCLEOTIDE SEQUENCE</scope>
</reference>
<evidence type="ECO:0000256" key="1">
    <source>
        <dbReference type="SAM" id="MobiDB-lite"/>
    </source>
</evidence>
<comment type="caution">
    <text evidence="2">The sequence shown here is derived from an EMBL/GenBank/DDBJ whole genome shotgun (WGS) entry which is preliminary data.</text>
</comment>
<keyword evidence="3" id="KW-1185">Reference proteome</keyword>
<feature type="non-terminal residue" evidence="2">
    <location>
        <position position="1"/>
    </location>
</feature>
<evidence type="ECO:0000313" key="3">
    <source>
        <dbReference type="Proteomes" id="UP000752696"/>
    </source>
</evidence>
<name>A0A6V7H3Y3_9HYME</name>
<feature type="region of interest" description="Disordered" evidence="1">
    <location>
        <begin position="1"/>
        <end position="30"/>
    </location>
</feature>
<sequence>LGSIYSRKIASSHMSDINKRSSHLQPCPTSWRKKAGFSKNTVGKFVSLMGMT</sequence>
<dbReference type="Proteomes" id="UP000752696">
    <property type="component" value="Unassembled WGS sequence"/>
</dbReference>
<dbReference type="EMBL" id="CAJDYZ010006999">
    <property type="protein sequence ID" value="CAD1473932.1"/>
    <property type="molecule type" value="Genomic_DNA"/>
</dbReference>
<proteinExistence type="predicted"/>
<evidence type="ECO:0000313" key="2">
    <source>
        <dbReference type="EMBL" id="CAD1473932.1"/>
    </source>
</evidence>
<accession>A0A6V7H3Y3</accession>
<dbReference type="AlphaFoldDB" id="A0A6V7H3Y3"/>
<organism evidence="2 3">
    <name type="scientific">Heterotrigona itama</name>
    <dbReference type="NCBI Taxonomy" id="395501"/>
    <lineage>
        <taxon>Eukaryota</taxon>
        <taxon>Metazoa</taxon>
        <taxon>Ecdysozoa</taxon>
        <taxon>Arthropoda</taxon>
        <taxon>Hexapoda</taxon>
        <taxon>Insecta</taxon>
        <taxon>Pterygota</taxon>
        <taxon>Neoptera</taxon>
        <taxon>Endopterygota</taxon>
        <taxon>Hymenoptera</taxon>
        <taxon>Apocrita</taxon>
        <taxon>Aculeata</taxon>
        <taxon>Apoidea</taxon>
        <taxon>Anthophila</taxon>
        <taxon>Apidae</taxon>
        <taxon>Heterotrigona</taxon>
    </lineage>
</organism>
<protein>
    <submittedName>
        <fullName evidence="2">Uncharacterized protein</fullName>
    </submittedName>
</protein>